<name>K4QWZ9_STRDJ</name>
<dbReference type="EMBL" id="HE971709">
    <property type="protein sequence ID" value="CCK24894.1"/>
    <property type="molecule type" value="Genomic_DNA"/>
</dbReference>
<dbReference type="AlphaFoldDB" id="K4QWZ9"/>
<accession>K4QWZ9</accession>
<proteinExistence type="predicted"/>
<dbReference type="HOGENOM" id="CLU_181215_1_0_11"/>
<reference evidence="1 2" key="1">
    <citation type="journal article" date="2012" name="J. Bacteriol.">
        <title>Genome sequence of the bacterium Streptomyces davawensis JCM 4913 and heterologous production of the unique antibiotic roseoflavin.</title>
        <authorList>
            <person name="Jankowitsch F."/>
            <person name="Schwarz J."/>
            <person name="Ruckert C."/>
            <person name="Gust B."/>
            <person name="Szczepanowski R."/>
            <person name="Blom J."/>
            <person name="Pelzer S."/>
            <person name="Kalinowski J."/>
            <person name="Mack M."/>
        </authorList>
    </citation>
    <scope>NUCLEOTIDE SEQUENCE [LARGE SCALE GENOMIC DNA]</scope>
    <source>
        <strain evidence="2">DSM 101723 / JCM 4913 / KCC S-0913 / 768</strain>
    </source>
</reference>
<sequence>MKVSGCWRGLPGARRYLRIRSYLTTARAHGHSAMRAIRDALTGNPWLPPLTA</sequence>
<organism evidence="1 2">
    <name type="scientific">Streptomyces davaonensis (strain DSM 101723 / JCM 4913 / KCC S-0913 / 768)</name>
    <dbReference type="NCBI Taxonomy" id="1214101"/>
    <lineage>
        <taxon>Bacteria</taxon>
        <taxon>Bacillati</taxon>
        <taxon>Actinomycetota</taxon>
        <taxon>Actinomycetes</taxon>
        <taxon>Kitasatosporales</taxon>
        <taxon>Streptomycetaceae</taxon>
        <taxon>Streptomyces</taxon>
    </lineage>
</organism>
<protein>
    <submittedName>
        <fullName evidence="1">Uncharacterized protein</fullName>
    </submittedName>
</protein>
<dbReference type="KEGG" id="sdv:BN159_0515"/>
<gene>
    <name evidence="1" type="ORF">BN159_0515</name>
</gene>
<evidence type="ECO:0000313" key="2">
    <source>
        <dbReference type="Proteomes" id="UP000008043"/>
    </source>
</evidence>
<dbReference type="eggNOG" id="ENOG5031YFD">
    <property type="taxonomic scope" value="Bacteria"/>
</dbReference>
<keyword evidence="2" id="KW-1185">Reference proteome</keyword>
<dbReference type="Proteomes" id="UP000008043">
    <property type="component" value="Chromosome"/>
</dbReference>
<evidence type="ECO:0000313" key="1">
    <source>
        <dbReference type="EMBL" id="CCK24894.1"/>
    </source>
</evidence>